<dbReference type="EMBL" id="CAJNOW010008040">
    <property type="protein sequence ID" value="CAF1527729.1"/>
    <property type="molecule type" value="Genomic_DNA"/>
</dbReference>
<dbReference type="GO" id="GO:0005385">
    <property type="term" value="F:zinc ion transmembrane transporter activity"/>
    <property type="evidence" value="ECO:0007669"/>
    <property type="project" value="InterPro"/>
</dbReference>
<dbReference type="InterPro" id="IPR003689">
    <property type="entry name" value="ZIP"/>
</dbReference>
<reference evidence="9" key="1">
    <citation type="submission" date="2021-02" db="EMBL/GenBank/DDBJ databases">
        <authorList>
            <person name="Nowell W R."/>
        </authorList>
    </citation>
    <scope>NUCLEOTIDE SEQUENCE</scope>
</reference>
<feature type="transmembrane region" description="Helical" evidence="8">
    <location>
        <begin position="262"/>
        <end position="287"/>
    </location>
</feature>
<evidence type="ECO:0000256" key="3">
    <source>
        <dbReference type="ARBA" id="ARBA00022448"/>
    </source>
</evidence>
<dbReference type="Proteomes" id="UP000663834">
    <property type="component" value="Unassembled WGS sequence"/>
</dbReference>
<protein>
    <submittedName>
        <fullName evidence="9">Uncharacterized protein</fullName>
    </submittedName>
</protein>
<evidence type="ECO:0000313" key="12">
    <source>
        <dbReference type="EMBL" id="CAF3955574.1"/>
    </source>
</evidence>
<feature type="transmembrane region" description="Helical" evidence="8">
    <location>
        <begin position="60"/>
        <end position="79"/>
    </location>
</feature>
<accession>A0A815V9X1</accession>
<feature type="transmembrane region" description="Helical" evidence="8">
    <location>
        <begin position="99"/>
        <end position="119"/>
    </location>
</feature>
<feature type="transmembrane region" description="Helical" evidence="8">
    <location>
        <begin position="173"/>
        <end position="192"/>
    </location>
</feature>
<evidence type="ECO:0000256" key="5">
    <source>
        <dbReference type="ARBA" id="ARBA00022989"/>
    </source>
</evidence>
<evidence type="ECO:0000256" key="6">
    <source>
        <dbReference type="ARBA" id="ARBA00023065"/>
    </source>
</evidence>
<evidence type="ECO:0000313" key="13">
    <source>
        <dbReference type="Proteomes" id="UP000663834"/>
    </source>
</evidence>
<dbReference type="Pfam" id="PF02535">
    <property type="entry name" value="Zip"/>
    <property type="match status" value="1"/>
</dbReference>
<dbReference type="Proteomes" id="UP000663855">
    <property type="component" value="Unassembled WGS sequence"/>
</dbReference>
<comment type="subcellular location">
    <subcellularLocation>
        <location evidence="1 8">Membrane</location>
        <topology evidence="1 8">Multi-pass membrane protein</topology>
    </subcellularLocation>
</comment>
<name>A0A815V9X1_9BILA</name>
<dbReference type="EMBL" id="CAJNOV010017199">
    <property type="protein sequence ID" value="CAF1602448.1"/>
    <property type="molecule type" value="Genomic_DNA"/>
</dbReference>
<evidence type="ECO:0000256" key="1">
    <source>
        <dbReference type="ARBA" id="ARBA00004141"/>
    </source>
</evidence>
<feature type="transmembrane region" description="Helical" evidence="8">
    <location>
        <begin position="235"/>
        <end position="256"/>
    </location>
</feature>
<dbReference type="EMBL" id="CAJOBH010003522">
    <property type="protein sequence ID" value="CAF3955574.1"/>
    <property type="molecule type" value="Genomic_DNA"/>
</dbReference>
<dbReference type="EMBL" id="CAJOBJ010002278">
    <property type="protein sequence ID" value="CAF3918856.1"/>
    <property type="molecule type" value="Genomic_DNA"/>
</dbReference>
<dbReference type="AlphaFoldDB" id="A0A815V9X1"/>
<evidence type="ECO:0000256" key="8">
    <source>
        <dbReference type="RuleBase" id="RU362088"/>
    </source>
</evidence>
<keyword evidence="6 8" id="KW-0406">Ion transport</keyword>
<evidence type="ECO:0000313" key="9">
    <source>
        <dbReference type="EMBL" id="CAF1527729.1"/>
    </source>
</evidence>
<feature type="transmembrane region" description="Helical" evidence="8">
    <location>
        <begin position="308"/>
        <end position="327"/>
    </location>
</feature>
<evidence type="ECO:0000256" key="7">
    <source>
        <dbReference type="ARBA" id="ARBA00023136"/>
    </source>
</evidence>
<dbReference type="NCBIfam" id="TIGR00820">
    <property type="entry name" value="zip"/>
    <property type="match status" value="1"/>
</dbReference>
<evidence type="ECO:0000256" key="2">
    <source>
        <dbReference type="ARBA" id="ARBA00006939"/>
    </source>
</evidence>
<proteinExistence type="inferred from homology"/>
<comment type="similarity">
    <text evidence="2 8">Belongs to the ZIP transporter (TC 2.A.5) family.</text>
</comment>
<dbReference type="PANTHER" id="PTHR11040:SF44">
    <property type="entry name" value="PROTEIN ZNTC-RELATED"/>
    <property type="match status" value="1"/>
</dbReference>
<evidence type="ECO:0000256" key="4">
    <source>
        <dbReference type="ARBA" id="ARBA00022692"/>
    </source>
</evidence>
<dbReference type="Proteomes" id="UP000681720">
    <property type="component" value="Unassembled WGS sequence"/>
</dbReference>
<feature type="transmembrane region" description="Helical" evidence="8">
    <location>
        <begin position="25"/>
        <end position="48"/>
    </location>
</feature>
<dbReference type="PANTHER" id="PTHR11040">
    <property type="entry name" value="ZINC/IRON TRANSPORTER"/>
    <property type="match status" value="1"/>
</dbReference>
<feature type="transmembrane region" description="Helical" evidence="8">
    <location>
        <begin position="198"/>
        <end position="223"/>
    </location>
</feature>
<evidence type="ECO:0000313" key="10">
    <source>
        <dbReference type="EMBL" id="CAF1602448.1"/>
    </source>
</evidence>
<comment type="caution">
    <text evidence="9">The sequence shown here is derived from an EMBL/GenBank/DDBJ whole genome shotgun (WGS) entry which is preliminary data.</text>
</comment>
<keyword evidence="7 8" id="KW-0472">Membrane</keyword>
<gene>
    <name evidence="12" type="ORF">BYL167_LOCUS11259</name>
    <name evidence="10" type="ORF">CJN711_LOCUS35367</name>
    <name evidence="11" type="ORF">GIL414_LOCUS7465</name>
    <name evidence="9" type="ORF">KQP761_LOCUS16087</name>
</gene>
<dbReference type="OrthoDB" id="448280at2759"/>
<dbReference type="GO" id="GO:0005886">
    <property type="term" value="C:plasma membrane"/>
    <property type="evidence" value="ECO:0007669"/>
    <property type="project" value="TreeGrafter"/>
</dbReference>
<evidence type="ECO:0000313" key="11">
    <source>
        <dbReference type="EMBL" id="CAF3918856.1"/>
    </source>
</evidence>
<keyword evidence="5 8" id="KW-1133">Transmembrane helix</keyword>
<dbReference type="InterPro" id="IPR004698">
    <property type="entry name" value="Zn/Fe_permease_fun/pln"/>
</dbReference>
<dbReference type="Proteomes" id="UP000681967">
    <property type="component" value="Unassembled WGS sequence"/>
</dbReference>
<keyword evidence="4 8" id="KW-0812">Transmembrane</keyword>
<keyword evidence="3 8" id="KW-0813">Transport</keyword>
<sequence>MSNSSSDSCQVTDDGSDSYNLTLRIVSVFVLLIVSFAGASITIFSSYIKFFRIHPIIINAGKYFGAGVILGTGFIHTLPGAMSALTDECLPDSWKEYEAYAGLFAMIAVLLMQLIEVIAHHQLHRTPKKEQKIVVENIDSTPYVIPVEDCQQQGHSHGLSLLDEDRNRRITTYLLEFGIAIHSVLIGVTLGTEDGSTFVALFIALCFHQFFEAIALGAQIALLNNKSILPGIMMVIFYSVTTPIGIAIGIGVHITTYNPKSVAALLSTGILDAASTGILIYVALVDLIAAEMGPGAHRFFELKTRVKILYFIALYLGAAFMAVIGRWA</sequence>
<organism evidence="9 13">
    <name type="scientific">Rotaria magnacalcarata</name>
    <dbReference type="NCBI Taxonomy" id="392030"/>
    <lineage>
        <taxon>Eukaryota</taxon>
        <taxon>Metazoa</taxon>
        <taxon>Spiralia</taxon>
        <taxon>Gnathifera</taxon>
        <taxon>Rotifera</taxon>
        <taxon>Eurotatoria</taxon>
        <taxon>Bdelloidea</taxon>
        <taxon>Philodinida</taxon>
        <taxon>Philodinidae</taxon>
        <taxon>Rotaria</taxon>
    </lineage>
</organism>